<evidence type="ECO:0000256" key="1">
    <source>
        <dbReference type="SAM" id="SignalP"/>
    </source>
</evidence>
<sequence length="168" mass="16731">MHAIRVASAALLSAGALALAAAPVAVAGDVTPFGFDVEPEIVDPGDTVTLRVDRAGGGCKGHAKVSSPVFDTVTIPPKKSKATAVVDWDARPGAVYQVAFTCDGVTGTAPLTIASDRPVPLPTPVPVQPEHPKGVHAGEGGSFAGLDAGRLGLGALIVAGALGAAYRH</sequence>
<proteinExistence type="predicted"/>
<feature type="non-terminal residue" evidence="2">
    <location>
        <position position="168"/>
    </location>
</feature>
<reference evidence="2" key="1">
    <citation type="submission" date="2020-01" db="EMBL/GenBank/DDBJ databases">
        <title>Insect and environment-associated Actinomycetes.</title>
        <authorList>
            <person name="Currrie C."/>
            <person name="Chevrette M."/>
            <person name="Carlson C."/>
            <person name="Stubbendieck R."/>
            <person name="Wendt-Pienkowski E."/>
        </authorList>
    </citation>
    <scope>NUCLEOTIDE SEQUENCE</scope>
    <source>
        <strain evidence="2">SID7958</strain>
    </source>
</reference>
<evidence type="ECO:0008006" key="3">
    <source>
        <dbReference type="Google" id="ProtNLM"/>
    </source>
</evidence>
<evidence type="ECO:0000313" key="2">
    <source>
        <dbReference type="EMBL" id="NEC82702.1"/>
    </source>
</evidence>
<gene>
    <name evidence="2" type="ORF">G3I38_26555</name>
</gene>
<feature type="chain" id="PRO_5026135446" description="Lipoprotein" evidence="1">
    <location>
        <begin position="28"/>
        <end position="168"/>
    </location>
</feature>
<dbReference type="AlphaFoldDB" id="A0A6G3U850"/>
<organism evidence="2">
    <name type="scientific">Streptomyces sp. SID7958</name>
    <dbReference type="NCBI Taxonomy" id="2706093"/>
    <lineage>
        <taxon>Bacteria</taxon>
        <taxon>Bacillati</taxon>
        <taxon>Actinomycetota</taxon>
        <taxon>Actinomycetes</taxon>
        <taxon>Kitasatosporales</taxon>
        <taxon>Streptomycetaceae</taxon>
        <taxon>Streptomyces</taxon>
    </lineage>
</organism>
<dbReference type="RefSeq" id="WP_164337898.1">
    <property type="nucleotide sequence ID" value="NZ_JAAGMU010001338.1"/>
</dbReference>
<comment type="caution">
    <text evidence="2">The sequence shown here is derived from an EMBL/GenBank/DDBJ whole genome shotgun (WGS) entry which is preliminary data.</text>
</comment>
<feature type="signal peptide" evidence="1">
    <location>
        <begin position="1"/>
        <end position="27"/>
    </location>
</feature>
<name>A0A6G3U850_9ACTN</name>
<keyword evidence="1" id="KW-0732">Signal</keyword>
<protein>
    <recommendedName>
        <fullName evidence="3">Lipoprotein</fullName>
    </recommendedName>
</protein>
<accession>A0A6G3U850</accession>
<dbReference type="EMBL" id="JAAGMU010001338">
    <property type="protein sequence ID" value="NEC82702.1"/>
    <property type="molecule type" value="Genomic_DNA"/>
</dbReference>